<feature type="region of interest" description="Disordered" evidence="1">
    <location>
        <begin position="979"/>
        <end position="1016"/>
    </location>
</feature>
<feature type="compositionally biased region" description="Basic and acidic residues" evidence="1">
    <location>
        <begin position="948"/>
        <end position="957"/>
    </location>
</feature>
<feature type="compositionally biased region" description="Basic and acidic residues" evidence="1">
    <location>
        <begin position="1094"/>
        <end position="1112"/>
    </location>
</feature>
<dbReference type="InterPro" id="IPR032741">
    <property type="entry name" value="Sls1_KH-1"/>
</dbReference>
<feature type="domain" description="SLS1 C-terminal" evidence="5">
    <location>
        <begin position="573"/>
        <end position="868"/>
    </location>
</feature>
<dbReference type="InterPro" id="IPR048748">
    <property type="entry name" value="SLS1_KH2"/>
</dbReference>
<feature type="domain" description="SLS1 second KH" evidence="4">
    <location>
        <begin position="468"/>
        <end position="536"/>
    </location>
</feature>
<feature type="region of interest" description="Disordered" evidence="1">
    <location>
        <begin position="917"/>
        <end position="957"/>
    </location>
</feature>
<dbReference type="HOGENOM" id="CLU_007425_0_0_1"/>
<dbReference type="Pfam" id="PF20777">
    <property type="entry name" value="KH_SLS1_2"/>
    <property type="match status" value="1"/>
</dbReference>
<feature type="compositionally biased region" description="Polar residues" evidence="1">
    <location>
        <begin position="172"/>
        <end position="181"/>
    </location>
</feature>
<dbReference type="InterPro" id="IPR048400">
    <property type="entry name" value="SLS1_N"/>
</dbReference>
<dbReference type="Proteomes" id="UP000016928">
    <property type="component" value="Unassembled WGS sequence"/>
</dbReference>
<dbReference type="OrthoDB" id="5392646at2759"/>
<feature type="compositionally biased region" description="Basic and acidic residues" evidence="1">
    <location>
        <begin position="1178"/>
        <end position="1188"/>
    </location>
</feature>
<feature type="region of interest" description="Disordered" evidence="1">
    <location>
        <begin position="151"/>
        <end position="183"/>
    </location>
</feature>
<evidence type="ECO:0000259" key="5">
    <source>
        <dbReference type="Pfam" id="PF20778"/>
    </source>
</evidence>
<dbReference type="EMBL" id="KB730167">
    <property type="protein sequence ID" value="ENH70966.1"/>
    <property type="molecule type" value="Genomic_DNA"/>
</dbReference>
<accession>N4UQ96</accession>
<gene>
    <name evidence="6" type="ORF">FOC1_g10008337</name>
</gene>
<dbReference type="VEuPathDB" id="FungiDB:FOC1_g10008337"/>
<feature type="domain" description="SLS1 N-terminal" evidence="3">
    <location>
        <begin position="284"/>
        <end position="384"/>
    </location>
</feature>
<dbReference type="GO" id="GO:0005743">
    <property type="term" value="C:mitochondrial inner membrane"/>
    <property type="evidence" value="ECO:0007669"/>
    <property type="project" value="InterPro"/>
</dbReference>
<protein>
    <submittedName>
        <fullName evidence="6">Uncharacterized protein</fullName>
    </submittedName>
</protein>
<feature type="region of interest" description="Disordered" evidence="1">
    <location>
        <begin position="1051"/>
        <end position="1154"/>
    </location>
</feature>
<evidence type="ECO:0000256" key="1">
    <source>
        <dbReference type="SAM" id="MobiDB-lite"/>
    </source>
</evidence>
<feature type="region of interest" description="Disordered" evidence="1">
    <location>
        <begin position="54"/>
        <end position="137"/>
    </location>
</feature>
<evidence type="ECO:0000313" key="6">
    <source>
        <dbReference type="EMBL" id="ENH70966.1"/>
    </source>
</evidence>
<feature type="compositionally biased region" description="Basic residues" evidence="1">
    <location>
        <begin position="1203"/>
        <end position="1223"/>
    </location>
</feature>
<dbReference type="STRING" id="1229664.N4UQ96"/>
<dbReference type="Pfam" id="PF20776">
    <property type="entry name" value="SLS1_N"/>
    <property type="match status" value="1"/>
</dbReference>
<evidence type="ECO:0000313" key="7">
    <source>
        <dbReference type="Proteomes" id="UP000016928"/>
    </source>
</evidence>
<evidence type="ECO:0000259" key="3">
    <source>
        <dbReference type="Pfam" id="PF20776"/>
    </source>
</evidence>
<evidence type="ECO:0000259" key="4">
    <source>
        <dbReference type="Pfam" id="PF20777"/>
    </source>
</evidence>
<reference evidence="7" key="1">
    <citation type="submission" date="2012-09" db="EMBL/GenBank/DDBJ databases">
        <title>Genome sequencing and comparative transcriptomics of race 1 and race 4 of banana pathogen: Fusarium oxysporum f. sp. cubense.</title>
        <authorList>
            <person name="Fang X."/>
            <person name="Huang J."/>
        </authorList>
    </citation>
    <scope>NUCLEOTIDE SEQUENCE [LARGE SCALE GENOMIC DNA]</scope>
    <source>
        <strain evidence="7">race 1</strain>
    </source>
</reference>
<dbReference type="Pfam" id="PF20778">
    <property type="entry name" value="SLS1_C"/>
    <property type="match status" value="1"/>
</dbReference>
<feature type="domain" description="SLS1 first KH" evidence="2">
    <location>
        <begin position="391"/>
        <end position="463"/>
    </location>
</feature>
<feature type="compositionally biased region" description="Basic and acidic residues" evidence="1">
    <location>
        <begin position="984"/>
        <end position="1016"/>
    </location>
</feature>
<evidence type="ECO:0000259" key="2">
    <source>
        <dbReference type="Pfam" id="PF14611"/>
    </source>
</evidence>
<proteinExistence type="predicted"/>
<dbReference type="InterPro" id="IPR048401">
    <property type="entry name" value="SLS1_C"/>
</dbReference>
<organism evidence="6 7">
    <name type="scientific">Fusarium oxysporum f. sp. cubense (strain race 1)</name>
    <name type="common">Panama disease fungus</name>
    <dbReference type="NCBI Taxonomy" id="1229664"/>
    <lineage>
        <taxon>Eukaryota</taxon>
        <taxon>Fungi</taxon>
        <taxon>Dikarya</taxon>
        <taxon>Ascomycota</taxon>
        <taxon>Pezizomycotina</taxon>
        <taxon>Sordariomycetes</taxon>
        <taxon>Hypocreomycetidae</taxon>
        <taxon>Hypocreales</taxon>
        <taxon>Nectriaceae</taxon>
        <taxon>Fusarium</taxon>
        <taxon>Fusarium oxysporum species complex</taxon>
    </lineage>
</organism>
<reference evidence="7" key="2">
    <citation type="journal article" date="2014" name="PLoS ONE">
        <title>Genome and Transcriptome Analysis of the Fungal Pathogen Fusarium oxysporum f. sp. cubense Causing Banana Vascular Wilt Disease.</title>
        <authorList>
            <person name="Guo L."/>
            <person name="Han L."/>
            <person name="Yang L."/>
            <person name="Zeng H."/>
            <person name="Fan D."/>
            <person name="Zhu Y."/>
            <person name="Feng Y."/>
            <person name="Wang G."/>
            <person name="Peng C."/>
            <person name="Jiang X."/>
            <person name="Zhou D."/>
            <person name="Ni P."/>
            <person name="Liang C."/>
            <person name="Liu L."/>
            <person name="Wang J."/>
            <person name="Mao C."/>
            <person name="Fang X."/>
            <person name="Peng M."/>
            <person name="Huang J."/>
        </authorList>
    </citation>
    <scope>NUCLEOTIDE SEQUENCE [LARGE SCALE GENOMIC DNA]</scope>
    <source>
        <strain evidence="7">race 1</strain>
    </source>
</reference>
<feature type="region of interest" description="Disordered" evidence="1">
    <location>
        <begin position="1178"/>
        <end position="1223"/>
    </location>
</feature>
<name>N4UQ96_FUSC1</name>
<dbReference type="OMA" id="YGILAHI"/>
<dbReference type="Pfam" id="PF14611">
    <property type="entry name" value="KH_SLS1_1"/>
    <property type="match status" value="1"/>
</dbReference>
<feature type="compositionally biased region" description="Basic and acidic residues" evidence="1">
    <location>
        <begin position="63"/>
        <end position="79"/>
    </location>
</feature>
<sequence>MISRAVRVPRIRLACRFGLITQRSTGLGFRPSPVHDGLARRLYTSELGNAGENKVEPFITDTEASKIKPKEEQLDEESKVSSTGSEDATPAPNLPSSADVGSEPTSSSEEPQLDDDPISKPEFDAKASPGDETFPEKPIDDAQAVLDDALDESPSQPRLSRYVLPDLPDFPKSSSRHSPSPEQYALDDLLGESQKPGIEVSALPELEAQDVGDELMPLPKRRLYDRLMHDESLGVSTLGMPADAIIINNPNRTRIERPAPTVMEAKPIENTDLDWENLTPSEMTEPESEEIFKNIDELCPVSRILRLTDIDRLVNTLCDGFTVTQLREYHSVRKPQPRDHDMVKYEWIEQIVPWTSMNSVRLRGNDKATLAQKIVLDKWKIEVQEHADDLGKAFIWMDPDIFPFLTYGPNNIGRLLWELRRDFVVGEDEKLTLHTPKCRLNITAKKSTTYGILAHIDQAVQRMKSRVIDVAPLLPKTRSAALTPTERKELGRLTKTSITPVRHGSQEKLRVSWMPQPDEPPTETEDLADTVFRLIVGRVVPGADHGVLQCLPRLDDQDLVTGQPVPVQRQARAMSWRDKLQKWLRIVAPISKNTQNTPPLGLSSELAIPEEKCPRTGNVDATTATFGHILHQRASTSMKELYRKRRILAPLTPHPAAFSALKPDNDLPLKETTSIVMHLSPHFDSSKSPVTDPAVYITIPVHPQADLDNFKIPDDVTAHIYVSWHNSDVLLPTEAVDVRLEHRRSHALPISHPGMKSFFEKSQLNLREGQLRTPSQATLRVPGSWLRGSGSGRMNTEKRDVLYDFRGTEIHQTVEMPWNGHTLRYSSIEAGQHGGQRQEITLQAGLPGENPVAFKDERRVGFLQLVEDMATGKCFSWSEGYKSIKSRQLEDFSYNLFGEDLPEDVIVDNEKFDSRGRVNRYRPATSGDSDKPDPRGRFNQHRPAIEMGNDRFDSRGRVGERAPVEIFDDIEALFAAEGQTFELNPDKTPKPDEQQLDETKSDEKVSDEKYPDPIAKRKATDDLMSFLDEYASPKAFVSEDNKKLYGIDAAYHHKSRTSVPKDTPPIDRLPDLPEFPEATPPKPNNNLPDLSELLEDKATPPKPQEEDVATKKEKTRKKVQSEYFATREPVPKPKATPKKLATTGKAKDKPSKYTLPELQKPATMSDADAFAAQFARRATSENRGKDQDSVIGFFDTLPNEKKPAKKQPAQKKKTSTSKRKHRSQMKCLNILRPKRCQEYECGYEQGRSFMRLVCHSLAPLFLYSAMLVVTCNVVNEEIVKIARGSFGYAEEKGKDNIVY</sequence>